<reference evidence="13" key="1">
    <citation type="journal article" date="2012" name="Nat. Genet.">
        <title>Whole-genome sequence of Schistosoma haematobium.</title>
        <authorList>
            <person name="Young N.D."/>
            <person name="Jex A.R."/>
            <person name="Li B."/>
            <person name="Liu S."/>
            <person name="Yang L."/>
            <person name="Xiong Z."/>
            <person name="Li Y."/>
            <person name="Cantacessi C."/>
            <person name="Hall R.S."/>
            <person name="Xu X."/>
            <person name="Chen F."/>
            <person name="Wu X."/>
            <person name="Zerlotini A."/>
            <person name="Oliveira G."/>
            <person name="Hofmann A."/>
            <person name="Zhang G."/>
            <person name="Fang X."/>
            <person name="Kang Y."/>
            <person name="Campbell B.E."/>
            <person name="Loukas A."/>
            <person name="Ranganathan S."/>
            <person name="Rollinson D."/>
            <person name="Rinaldi G."/>
            <person name="Brindley P.J."/>
            <person name="Yang H."/>
            <person name="Wang J."/>
            <person name="Wang J."/>
            <person name="Gasser R.B."/>
        </authorList>
    </citation>
    <scope>NUCLEOTIDE SEQUENCE</scope>
</reference>
<dbReference type="GO" id="GO:0000422">
    <property type="term" value="P:autophagy of mitochondrion"/>
    <property type="evidence" value="ECO:0007669"/>
    <property type="project" value="TreeGrafter"/>
</dbReference>
<dbReference type="GeneID" id="24595037"/>
<keyword evidence="14" id="KW-1185">Reference proteome</keyword>
<feature type="region of interest" description="Disordered" evidence="12">
    <location>
        <begin position="1627"/>
        <end position="1648"/>
    </location>
</feature>
<dbReference type="KEGG" id="shx:MS3_00001965"/>
<evidence type="ECO:0000256" key="3">
    <source>
        <dbReference type="ARBA" id="ARBA00009714"/>
    </source>
</evidence>
<evidence type="ECO:0000256" key="7">
    <source>
        <dbReference type="ARBA" id="ARBA00023006"/>
    </source>
</evidence>
<dbReference type="GO" id="GO:0061908">
    <property type="term" value="C:phagophore"/>
    <property type="evidence" value="ECO:0007669"/>
    <property type="project" value="TreeGrafter"/>
</dbReference>
<dbReference type="PANTHER" id="PTHR13190:SF1">
    <property type="entry name" value="AUTOPHAGY-RELATED 2, ISOFORM A"/>
    <property type="match status" value="1"/>
</dbReference>
<evidence type="ECO:0000256" key="4">
    <source>
        <dbReference type="ARBA" id="ARBA00018070"/>
    </source>
</evidence>
<comment type="catalytic activity">
    <reaction evidence="11">
        <text>a 1,2-diacyl-sn-glycero-3-phosphoethanolamine(in) = a 1,2-diacyl-sn-glycero-3-phosphoethanolamine(out)</text>
        <dbReference type="Rhea" id="RHEA:38895"/>
        <dbReference type="ChEBI" id="CHEBI:64612"/>
    </reaction>
</comment>
<evidence type="ECO:0000256" key="1">
    <source>
        <dbReference type="ARBA" id="ARBA00004406"/>
    </source>
</evidence>
<comment type="caution">
    <text evidence="13">The sequence shown here is derived from an EMBL/GenBank/DDBJ whole genome shotgun (WGS) entry which is preliminary data.</text>
</comment>
<keyword evidence="5" id="KW-0813">Transport</keyword>
<dbReference type="GO" id="GO:0006869">
    <property type="term" value="P:lipid transport"/>
    <property type="evidence" value="ECO:0007669"/>
    <property type="project" value="UniProtKB-KW"/>
</dbReference>
<feature type="region of interest" description="Disordered" evidence="12">
    <location>
        <begin position="2364"/>
        <end position="2477"/>
    </location>
</feature>
<dbReference type="CTD" id="24595037"/>
<dbReference type="PANTHER" id="PTHR13190">
    <property type="entry name" value="AUTOPHAGY-RELATED 2, ISOFORM A"/>
    <property type="match status" value="1"/>
</dbReference>
<feature type="compositionally biased region" description="Polar residues" evidence="12">
    <location>
        <begin position="2388"/>
        <end position="2421"/>
    </location>
</feature>
<proteinExistence type="inferred from homology"/>
<comment type="catalytic activity">
    <reaction evidence="10">
        <text>a 1,2-diacyl-sn-glycero-3-phospho-L-serine(in) = a 1,2-diacyl-sn-glycero-3-phospho-L-serine(out)</text>
        <dbReference type="Rhea" id="RHEA:38663"/>
        <dbReference type="ChEBI" id="CHEBI:57262"/>
    </reaction>
</comment>
<dbReference type="GO" id="GO:0000045">
    <property type="term" value="P:autophagosome assembly"/>
    <property type="evidence" value="ECO:0007669"/>
    <property type="project" value="TreeGrafter"/>
</dbReference>
<evidence type="ECO:0000256" key="8">
    <source>
        <dbReference type="ARBA" id="ARBA00023055"/>
    </source>
</evidence>
<feature type="region of interest" description="Disordered" evidence="12">
    <location>
        <begin position="662"/>
        <end position="694"/>
    </location>
</feature>
<evidence type="ECO:0000256" key="2">
    <source>
        <dbReference type="ARBA" id="ARBA00004623"/>
    </source>
</evidence>
<evidence type="ECO:0000256" key="6">
    <source>
        <dbReference type="ARBA" id="ARBA00022824"/>
    </source>
</evidence>
<name>A0A922LYL0_SCHHA</name>
<evidence type="ECO:0000313" key="13">
    <source>
        <dbReference type="EMBL" id="KAH9596205.1"/>
    </source>
</evidence>
<keyword evidence="7" id="KW-0072">Autophagy</keyword>
<reference evidence="13" key="3">
    <citation type="submission" date="2021-06" db="EMBL/GenBank/DDBJ databases">
        <title>Chromosome-level genome assembly for S. haematobium.</title>
        <authorList>
            <person name="Stroehlein A.J."/>
        </authorList>
    </citation>
    <scope>NUCLEOTIDE SEQUENCE</scope>
</reference>
<dbReference type="Proteomes" id="UP000471633">
    <property type="component" value="Unassembled WGS sequence"/>
</dbReference>
<dbReference type="RefSeq" id="XP_051074954.1">
    <property type="nucleotide sequence ID" value="XM_051209496.1"/>
</dbReference>
<feature type="compositionally biased region" description="Polar residues" evidence="12">
    <location>
        <begin position="677"/>
        <end position="689"/>
    </location>
</feature>
<dbReference type="GO" id="GO:0034727">
    <property type="term" value="P:piecemeal microautophagy of the nucleus"/>
    <property type="evidence" value="ECO:0007669"/>
    <property type="project" value="TreeGrafter"/>
</dbReference>
<evidence type="ECO:0000256" key="5">
    <source>
        <dbReference type="ARBA" id="ARBA00022448"/>
    </source>
</evidence>
<keyword evidence="8" id="KW-0445">Lipid transport</keyword>
<feature type="region of interest" description="Disordered" evidence="12">
    <location>
        <begin position="2161"/>
        <end position="2182"/>
    </location>
</feature>
<dbReference type="EMBL" id="AMPZ03000001">
    <property type="protein sequence ID" value="KAH9596205.1"/>
    <property type="molecule type" value="Genomic_DNA"/>
</dbReference>
<dbReference type="GO" id="GO:0005789">
    <property type="term" value="C:endoplasmic reticulum membrane"/>
    <property type="evidence" value="ECO:0007669"/>
    <property type="project" value="UniProtKB-SubCell"/>
</dbReference>
<evidence type="ECO:0000313" key="14">
    <source>
        <dbReference type="Proteomes" id="UP000471633"/>
    </source>
</evidence>
<protein>
    <recommendedName>
        <fullName evidence="4">Autophagy-related protein 2</fullName>
    </recommendedName>
</protein>
<dbReference type="GO" id="GO:0032266">
    <property type="term" value="F:phosphatidylinositol-3-phosphate binding"/>
    <property type="evidence" value="ECO:0007669"/>
    <property type="project" value="TreeGrafter"/>
</dbReference>
<evidence type="ECO:0000256" key="12">
    <source>
        <dbReference type="SAM" id="MobiDB-lite"/>
    </source>
</evidence>
<dbReference type="InterPro" id="IPR026849">
    <property type="entry name" value="ATG2"/>
</dbReference>
<comment type="subcellular location">
    <subcellularLocation>
        <location evidence="1">Endoplasmic reticulum membrane</location>
        <topology evidence="1">Peripheral membrane protein</topology>
    </subcellularLocation>
    <subcellularLocation>
        <location evidence="2">Preautophagosomal structure membrane</location>
        <topology evidence="2">Peripheral membrane protein</topology>
    </subcellularLocation>
</comment>
<dbReference type="GO" id="GO:0061723">
    <property type="term" value="P:glycophagy"/>
    <property type="evidence" value="ECO:0007669"/>
    <property type="project" value="TreeGrafter"/>
</dbReference>
<keyword evidence="9" id="KW-0472">Membrane</keyword>
<dbReference type="GO" id="GO:0061709">
    <property type="term" value="P:reticulophagy"/>
    <property type="evidence" value="ECO:0007669"/>
    <property type="project" value="TreeGrafter"/>
</dbReference>
<reference evidence="13" key="4">
    <citation type="journal article" date="2022" name="PLoS Pathog.">
        <title>Chromosome-level genome of Schistosoma haematobium underpins genome-wide explorations of molecular variation.</title>
        <authorList>
            <person name="Stroehlein A.J."/>
            <person name="Korhonen P.K."/>
            <person name="Lee V.V."/>
            <person name="Ralph S.A."/>
            <person name="Mentink-Kane M."/>
            <person name="You H."/>
            <person name="McManus D.P."/>
            <person name="Tchuente L.T."/>
            <person name="Stothard J.R."/>
            <person name="Kaur P."/>
            <person name="Dudchenko O."/>
            <person name="Aiden E.L."/>
            <person name="Yang B."/>
            <person name="Yang H."/>
            <person name="Emery A.M."/>
            <person name="Webster B.L."/>
            <person name="Brindley P.J."/>
            <person name="Rollinson D."/>
            <person name="Chang B.C.H."/>
            <person name="Gasser R.B."/>
            <person name="Young N.D."/>
        </authorList>
    </citation>
    <scope>NUCLEOTIDE SEQUENCE</scope>
</reference>
<feature type="compositionally biased region" description="Low complexity" evidence="12">
    <location>
        <begin position="2441"/>
        <end position="2453"/>
    </location>
</feature>
<sequence>MPPWGLAKKPVKLFLNFSFGQFLSQPLEDDQIIITSNGIGCKDIYFNIDKLNALLSESGIPVVFCVAYIAEVVISLPWSVEIKGIDFVIQALSEVSSPSGTDELFNSMISSVSTAAFAVAKAAKDSTIPDNFFEETFTRTSDDVDLNDKEKIPKSLQEQAYQFFENLTAAAETMNVGTKGASSYVDQDSKQRIAHMIDSLIAQTTIVLRDVSIRIECELRLPGIDRASGLTLTIKHLSISNQYKTEEKQQSTPSNTSSSGRWSWLWWWQSSSNNNVPTGNSSVSSSPSTNSTSTPAGSLSTMLHKIIHLEEADLFWDLWSTSGHVQGCSSLCSSLDPSQPPCSPLPNKTCGPTADTLVSSAKLLTLSGSEHTARLSLRVGSALNVSHSPTPSNIKSDDLPRTINTTTSNSNTNLVNMSDFQLRLHVDLGPIVACVYPSQFYWLHMMIGQLVHIYDDYIEHSKKISEQTKLENDMTYYYSDLLTNNNLSNVMDENGCISVDTSTLNKHIGDYSDHRNYQKPHSPLRNKPREAHLIDLDLTPSPINHQNLTSTMLNSELFRSCLSDVSTTTMYGDNAIPNQHFDHLYLPKPDSNRDSAQVATKCSMSVNILCIAFVAFYEDESVLTREQIAEGTSFSASSSNMNSSVHNWRSDEEKLLKKDDSLGLNEQDSLNADEINDSSTLPEHQSRNCGDNKYYGHNNNDNSAGSYSTTTGCTAILPGPSIFFGRFHGLIPTPNCRLKSDSGRNQLDDNEDEVDMLHSKCQPMIINRQDVDTGRMSPSEWVSHLKYQFSNMAYPRDHLCFVGGLWHMELSNNFLVIPRGPSINQYYSSTQLCFNIQLFGVHLSECLFPSQTITTTKKANELRTQNIKLESFELFHFPCPSTSSFPGSDHTTRSLSNEPAIKLHGNLYLPHIDVDSPSRITSGSQIYQDFVNEIHIDFTHFCVDLDISIMDRIHRITDAWAAASEAVSRLSPLRPSDFNHHAEWCDTDINNDIPVTMKSGHHHHVELNSVNKSKNSFTHNIPPSTDFQSNQIDSLRHFQSSTNMTVKCHCFELNLRFPIPIEAIKTTSGQKIAEIRSKLWGAGTVYNSNQSNSVQSISWWSRTVRKEYLSIFMKKIRLNFDNSKESSPKLQPFGRPNDHLQNVTKSKISSFRNGKHNGNEQELELIIGSISVHLANDDLNIQSMPIVYFTTKMNPIPEPIKVYIRISPSGQTDLVECVNENPMNKDFDEQTTTREQPAQFEVGVDLTTFNECISSSDQFYDPNKSNHDHSVEWSLWNQANPKQNCFIPLVVRKNFAQDAPKPHSKQITYYPGNKAHMFAYRQSASMHTHLFVHFKIPLAEITIEHKQTVELLCLRLMYDLLLWQSLLPNDRRLRATLKRPNHTCPTVDNVTNLQSDHRYWFLSDPAPLATIYAHPDAARAAAELEAISPIGYYNVNHHPSGLHYHSVKSDEEEDSDYAENDLNELYSNTFNIKDNTISNHYTKYNKENVNRFNSKISWSNDLRKNVNNRNNINLNQHSLLHKNRQRCTGDHRTNNNTTYSADHKVVGPLTNTSVQFQSSICLQLDINSLQFATFLPESSSSSVGGIRPTEKVIINASNTTLFTELSHNSNPNLNYVEMEVGEFDISYSCSQNPNSDNHSSADNAHPSSSDSPASLWPVLIHLSWDSIGYPYGSTLHQVGVSTANSSNEPTFSMALEHRQIHRLSDSGNSTYDDEFILTLRIQEVCFVYWPLFSLNNRWDIYSNIGNPNLTTPVNSSHSTTTTTNTNNNFNYLTGLPNWFIRFCSLYQTPNLSFITEEYPSYYAPACLFSQHLHFEHLTATFSMPYPEYFILSTNKPTSVNYQMPILHFMIGCESTSITVNTAMEMLTICSSINNNNDNQVDMQPGMLVMAFINNLAIFVFPFKFNSINPNSLNPRLCDINSSHPLLINFRHWLSTFDLNKAVCIASLDHLELKCFSEPIIIPNTTDNSNSSSSSHIHRSKPSFICQNSSIPTITNRFDMRITNNLLKINTCADILVILHKFVELLTIYDMNNCNTTTPSPTMHSSPIHVKNTSSLKLDPTLCPQFHASSPIPSGLVYSNPFRNILDDNQCKSGSVSSLDLIQDAISDVDSVHSSPFKIGNVKRSSAVDIPSNILQTSSKNNESLTRKVEKKLAINTCPTPQPCRTVHSSSKRKSNTSINNDIKSCSSSPCPINTANDTTSMNDKSKNQLYLDLSDQLKSMSNRSHNSGPSSLSDDFVFIDPSTIPALNYTTPKEKIRYLLQPTKQSSSPSITTNDQTSSPLISFDIHENFYSPPSSTTNFKNYRANRWNRLFIDPVKIYPRPLLAITLYDFSCEWNIYGGNDLLPTSSAATTPLLGNIPSNEISIPIPPHNKSPVLSSSSPLKDPTQKLITTPSRSNESLPTNKNATNIRSGGNISPNQMLKSCPKPDYRFRHGQPLINKPSSSGSVGASGPVRMHSNDSRSENISLQSPKDSKGIRSRLTLYSQGGPGRQPDNCISFNISKLYFRQAKFPARMKKSIHQHQGQQLNSSHNLFSLTVDPFQRLIIHIPSVVIVDHVSSSNVNQLLYSYNRNYSPSINLLPHNLDTPMLRMVVVCWPVIPSHLEQDNISLLSQQQIVEKSKVDNEKFVRKGENVNIDDNNDTEDEDNVSNDCSMNITQLKSMKNFDYIYLPQPNNLEVEIKLSIQPLKINLDQYTLLFLYEYQENFKRLLTASSRESDNFQMGQSISSLEFRSPTQICTQYGLASSPNVNPNNSAQSHLKQYIDNVNTVPLPQSNLVRPVYFPTDPIEHNQPVLFIRKFTFYPDLSIHLDYHGRRLDLSGGSFHGLLAMLLQLTNAEFTIPRRVYQRGYQSFDRLIEEVVEDLSSIISAQLPHAIVTSFGPMHEVTQFLLGLWDLVYQPVCSFYGTAELPNTSLDSGHVGTAVCKLGLFKKPHQLRNEICHSREYTLTDTSCGTNRSGIIHGLRRGTRSFSTSTLWATLQLSIQGIRALQSIAETAYDLVTPGPALRSRRLYLRQPADIREGFGNAVNVLTRGFQMVAEDLCGATALPSEVEIGYKGPVGMVGDVLRQIPPTMVTPIVASCEVTANILGGLRNQLRPEAKVEDEQKWKNTYGL</sequence>
<feature type="region of interest" description="Disordered" evidence="12">
    <location>
        <begin position="277"/>
        <end position="297"/>
    </location>
</feature>
<feature type="compositionally biased region" description="Low complexity" evidence="12">
    <location>
        <begin position="2372"/>
        <end position="2383"/>
    </location>
</feature>
<evidence type="ECO:0000256" key="11">
    <source>
        <dbReference type="ARBA" id="ARBA00024615"/>
    </source>
</evidence>
<accession>A0A922LYL0</accession>
<gene>
    <name evidence="13" type="ORF">MS3_00001965</name>
</gene>
<comment type="similarity">
    <text evidence="3">Belongs to the ATG2 family.</text>
</comment>
<evidence type="ECO:0000256" key="10">
    <source>
        <dbReference type="ARBA" id="ARBA00024479"/>
    </source>
</evidence>
<keyword evidence="6" id="KW-0256">Endoplasmic reticulum</keyword>
<evidence type="ECO:0000256" key="9">
    <source>
        <dbReference type="ARBA" id="ARBA00023136"/>
    </source>
</evidence>
<organism evidence="13 14">
    <name type="scientific">Schistosoma haematobium</name>
    <name type="common">Blood fluke</name>
    <dbReference type="NCBI Taxonomy" id="6185"/>
    <lineage>
        <taxon>Eukaryota</taxon>
        <taxon>Metazoa</taxon>
        <taxon>Spiralia</taxon>
        <taxon>Lophotrochozoa</taxon>
        <taxon>Platyhelminthes</taxon>
        <taxon>Trematoda</taxon>
        <taxon>Digenea</taxon>
        <taxon>Strigeidida</taxon>
        <taxon>Schistosomatoidea</taxon>
        <taxon>Schistosomatidae</taxon>
        <taxon>Schistosoma</taxon>
    </lineage>
</organism>
<dbReference type="GO" id="GO:0043495">
    <property type="term" value="F:protein-membrane adaptor activity"/>
    <property type="evidence" value="ECO:0007669"/>
    <property type="project" value="TreeGrafter"/>
</dbReference>
<reference evidence="13" key="2">
    <citation type="journal article" date="2019" name="Gigascience">
        <title>High-quality Schistosoma haematobium genome achieved by single-molecule and long-range sequencing.</title>
        <authorList>
            <person name="Stroehlein A.J."/>
            <person name="Korhonen P.K."/>
            <person name="Chong T.M."/>
            <person name="Lim Y.L."/>
            <person name="Chan K.G."/>
            <person name="Webster B."/>
            <person name="Rollinson D."/>
            <person name="Brindley P.J."/>
            <person name="Gasser R.B."/>
            <person name="Young N.D."/>
        </authorList>
    </citation>
    <scope>NUCLEOTIDE SEQUENCE</scope>
</reference>
<dbReference type="GO" id="GO:0034045">
    <property type="term" value="C:phagophore assembly site membrane"/>
    <property type="evidence" value="ECO:0007669"/>
    <property type="project" value="UniProtKB-SubCell"/>
</dbReference>